<organism evidence="2 3">
    <name type="scientific">Mongoliibacter ruber</name>
    <dbReference type="NCBI Taxonomy" id="1750599"/>
    <lineage>
        <taxon>Bacteria</taxon>
        <taxon>Pseudomonadati</taxon>
        <taxon>Bacteroidota</taxon>
        <taxon>Cytophagia</taxon>
        <taxon>Cytophagales</taxon>
        <taxon>Cyclobacteriaceae</taxon>
        <taxon>Mongoliibacter</taxon>
    </lineage>
</organism>
<dbReference type="InterPro" id="IPR021314">
    <property type="entry name" value="DUF2911"/>
</dbReference>
<name>A0A2T0WUT0_9BACT</name>
<feature type="signal peptide" evidence="1">
    <location>
        <begin position="1"/>
        <end position="25"/>
    </location>
</feature>
<evidence type="ECO:0000313" key="2">
    <source>
        <dbReference type="EMBL" id="PRY90463.1"/>
    </source>
</evidence>
<dbReference type="RefSeq" id="WP_106131714.1">
    <property type="nucleotide sequence ID" value="NZ_PVTR01000001.1"/>
</dbReference>
<dbReference type="AlphaFoldDB" id="A0A2T0WUT0"/>
<dbReference type="Pfam" id="PF11138">
    <property type="entry name" value="DUF2911"/>
    <property type="match status" value="1"/>
</dbReference>
<gene>
    <name evidence="2" type="ORF">CLW00_101122</name>
</gene>
<sequence>MRNKINVFSGIFLSFLLVFATYAVAQDQERVSPPRTASGSVAGSDININYSSPAVNGRQVWGVLVPLGEVWRAGANEATTFETSKDIKVQGKELPAGKYSLFIIPNEGESTLIFNKDTGLWGTNNYDSGKDALRVNIPAGQTATLEERLTYEVKPDGVEMRWEYGRAFFKIEQ</sequence>
<proteinExistence type="predicted"/>
<keyword evidence="3" id="KW-1185">Reference proteome</keyword>
<evidence type="ECO:0008006" key="4">
    <source>
        <dbReference type="Google" id="ProtNLM"/>
    </source>
</evidence>
<keyword evidence="1" id="KW-0732">Signal</keyword>
<protein>
    <recommendedName>
        <fullName evidence="4">DUF2911 family protein</fullName>
    </recommendedName>
</protein>
<evidence type="ECO:0000313" key="3">
    <source>
        <dbReference type="Proteomes" id="UP000238157"/>
    </source>
</evidence>
<feature type="chain" id="PRO_5015765343" description="DUF2911 family protein" evidence="1">
    <location>
        <begin position="26"/>
        <end position="173"/>
    </location>
</feature>
<dbReference type="OrthoDB" id="978542at2"/>
<accession>A0A2T0WUT0</accession>
<evidence type="ECO:0000256" key="1">
    <source>
        <dbReference type="SAM" id="SignalP"/>
    </source>
</evidence>
<dbReference type="Proteomes" id="UP000238157">
    <property type="component" value="Unassembled WGS sequence"/>
</dbReference>
<comment type="caution">
    <text evidence="2">The sequence shown here is derived from an EMBL/GenBank/DDBJ whole genome shotgun (WGS) entry which is preliminary data.</text>
</comment>
<reference evidence="2 3" key="1">
    <citation type="submission" date="2018-03" db="EMBL/GenBank/DDBJ databases">
        <title>Genomic Encyclopedia of Archaeal and Bacterial Type Strains, Phase II (KMG-II): from individual species to whole genera.</title>
        <authorList>
            <person name="Goeker M."/>
        </authorList>
    </citation>
    <scope>NUCLEOTIDE SEQUENCE [LARGE SCALE GENOMIC DNA]</scope>
    <source>
        <strain evidence="2 3">DSM 27929</strain>
    </source>
</reference>
<dbReference type="EMBL" id="PVTR01000001">
    <property type="protein sequence ID" value="PRY90463.1"/>
    <property type="molecule type" value="Genomic_DNA"/>
</dbReference>